<reference evidence="3 4" key="1">
    <citation type="submission" date="2021-01" db="EMBL/GenBank/DDBJ databases">
        <title>Whole genome shotgun sequence of Actinoplanes humidus NBRC 14915.</title>
        <authorList>
            <person name="Komaki H."/>
            <person name="Tamura T."/>
        </authorList>
    </citation>
    <scope>NUCLEOTIDE SEQUENCE [LARGE SCALE GENOMIC DNA]</scope>
    <source>
        <strain evidence="3 4">NBRC 14915</strain>
    </source>
</reference>
<evidence type="ECO:0000313" key="3">
    <source>
        <dbReference type="EMBL" id="GIE23028.1"/>
    </source>
</evidence>
<accession>A0ABQ3ZWV0</accession>
<feature type="domain" description="CD-NTase-associated protein 15" evidence="2">
    <location>
        <begin position="72"/>
        <end position="188"/>
    </location>
</feature>
<name>A0ABQ3ZWV0_9ACTN</name>
<dbReference type="EMBL" id="BOMN01000087">
    <property type="protein sequence ID" value="GIE23028.1"/>
    <property type="molecule type" value="Genomic_DNA"/>
</dbReference>
<evidence type="ECO:0000259" key="2">
    <source>
        <dbReference type="Pfam" id="PF18153"/>
    </source>
</evidence>
<feature type="transmembrane region" description="Helical" evidence="1">
    <location>
        <begin position="7"/>
        <end position="24"/>
    </location>
</feature>
<keyword evidence="1" id="KW-0812">Transmembrane</keyword>
<keyword evidence="4" id="KW-1185">Reference proteome</keyword>
<evidence type="ECO:0000256" key="1">
    <source>
        <dbReference type="SAM" id="Phobius"/>
    </source>
</evidence>
<keyword evidence="1" id="KW-0472">Membrane</keyword>
<dbReference type="InterPro" id="IPR041208">
    <property type="entry name" value="Cap15"/>
</dbReference>
<feature type="transmembrane region" description="Helical" evidence="1">
    <location>
        <begin position="36"/>
        <end position="56"/>
    </location>
</feature>
<sequence>MKRSITIRVVAAVVVIVLAAGTWLTSGKLDTGWMRVFSAAVLIATLILGAWDLWLWRLSLVQRIPGIPRCVRGTWQGTLTSFWVNPATGASPAPKTVYLVIHQTATLATVKLFTDESRSTSTLAAVSVVDNAWTLAYLYLNRPDIRVEPRSRMHHGSTVFDVSGSPASRLTGRYWTDRDSKGQLEFTRRHHKLADDFLEAATYFA</sequence>
<dbReference type="RefSeq" id="WP_203840090.1">
    <property type="nucleotide sequence ID" value="NZ_BAAATV010000014.1"/>
</dbReference>
<gene>
    <name evidence="3" type="ORF">Ahu01nite_061300</name>
</gene>
<dbReference type="Proteomes" id="UP000603200">
    <property type="component" value="Unassembled WGS sequence"/>
</dbReference>
<comment type="caution">
    <text evidence="3">The sequence shown here is derived from an EMBL/GenBank/DDBJ whole genome shotgun (WGS) entry which is preliminary data.</text>
</comment>
<organism evidence="3 4">
    <name type="scientific">Winogradskya humida</name>
    <dbReference type="NCBI Taxonomy" id="113566"/>
    <lineage>
        <taxon>Bacteria</taxon>
        <taxon>Bacillati</taxon>
        <taxon>Actinomycetota</taxon>
        <taxon>Actinomycetes</taxon>
        <taxon>Micromonosporales</taxon>
        <taxon>Micromonosporaceae</taxon>
        <taxon>Winogradskya</taxon>
    </lineage>
</organism>
<protein>
    <recommendedName>
        <fullName evidence="2">CD-NTase-associated protein 15 domain-containing protein</fullName>
    </recommendedName>
</protein>
<dbReference type="Pfam" id="PF18153">
    <property type="entry name" value="Cap15_CD_rec"/>
    <property type="match status" value="1"/>
</dbReference>
<proteinExistence type="predicted"/>
<evidence type="ECO:0000313" key="4">
    <source>
        <dbReference type="Proteomes" id="UP000603200"/>
    </source>
</evidence>
<keyword evidence="1" id="KW-1133">Transmembrane helix</keyword>